<feature type="domain" description="TsaA-like" evidence="3">
    <location>
        <begin position="24"/>
        <end position="159"/>
    </location>
</feature>
<keyword evidence="4" id="KW-0808">Transferase</keyword>
<dbReference type="PANTHER" id="PTHR12818:SF0">
    <property type="entry name" value="TRNA (ADENINE(37)-N6)-METHYLTRANSFERASE"/>
    <property type="match status" value="1"/>
</dbReference>
<dbReference type="CDD" id="cd09281">
    <property type="entry name" value="UPF0066"/>
    <property type="match status" value="1"/>
</dbReference>
<dbReference type="EMBL" id="VSZS01000062">
    <property type="protein sequence ID" value="TYR32352.1"/>
    <property type="molecule type" value="Genomic_DNA"/>
</dbReference>
<dbReference type="InterPro" id="IPR036414">
    <property type="entry name" value="YaeB_N_sf"/>
</dbReference>
<keyword evidence="4" id="KW-0489">Methyltransferase</keyword>
<dbReference type="NCBIfam" id="TIGR00104">
    <property type="entry name" value="tRNA_TsaA"/>
    <property type="match status" value="1"/>
</dbReference>
<dbReference type="RefSeq" id="WP_148914798.1">
    <property type="nucleotide sequence ID" value="NZ_VSZS01000062.1"/>
</dbReference>
<dbReference type="InterPro" id="IPR023370">
    <property type="entry name" value="TrmO-like_N"/>
</dbReference>
<reference evidence="4 5" key="2">
    <citation type="submission" date="2019-09" db="EMBL/GenBank/DDBJ databases">
        <title>Mesorhizobium sp. MaA-C15 isolated from Microcystis aeruginosa.</title>
        <authorList>
            <person name="Jeong S.E."/>
            <person name="Jin H.M."/>
            <person name="Jeon C.O."/>
        </authorList>
    </citation>
    <scope>NUCLEOTIDE SEQUENCE [LARGE SCALE GENOMIC DNA]</scope>
    <source>
        <strain evidence="4 5">MaA-C15</strain>
    </source>
</reference>
<proteinExistence type="inferred from homology"/>
<keyword evidence="1" id="KW-0949">S-adenosyl-L-methionine</keyword>
<dbReference type="PANTHER" id="PTHR12818">
    <property type="entry name" value="TRNA (ADENINE(37)-N6)-METHYLTRANSFERASE"/>
    <property type="match status" value="1"/>
</dbReference>
<name>A0A5D4GWG3_9HYPH</name>
<evidence type="ECO:0000313" key="5">
    <source>
        <dbReference type="Proteomes" id="UP000323258"/>
    </source>
</evidence>
<dbReference type="InterPro" id="IPR036413">
    <property type="entry name" value="YaeB-like_sf"/>
</dbReference>
<dbReference type="SUPFAM" id="SSF118196">
    <property type="entry name" value="YaeB-like"/>
    <property type="match status" value="1"/>
</dbReference>
<dbReference type="GO" id="GO:0008168">
    <property type="term" value="F:methyltransferase activity"/>
    <property type="evidence" value="ECO:0007669"/>
    <property type="project" value="UniProtKB-KW"/>
</dbReference>
<comment type="caution">
    <text evidence="4">The sequence shown here is derived from an EMBL/GenBank/DDBJ whole genome shotgun (WGS) entry which is preliminary data.</text>
</comment>
<accession>A0A5D4GWG3</accession>
<keyword evidence="5" id="KW-1185">Reference proteome</keyword>
<sequence>MTEKRPGEIELPFDPAETASDARLVFIGRVRSPWTDRQHCPKNMAAAREAGIPASVEIDAAWREGLAGLENVSHVAILTWLDRSARNLIVQQPRHAKNPRGVFALRSPARPNPVGLHIVRLTGIDLVTGLLHLEAIDVLDGTPVIDVKPYYASTDAVPEATVSQP</sequence>
<dbReference type="Gene3D" id="2.40.30.70">
    <property type="entry name" value="YaeB-like"/>
    <property type="match status" value="1"/>
</dbReference>
<evidence type="ECO:0000256" key="2">
    <source>
        <dbReference type="ARBA" id="ARBA00033753"/>
    </source>
</evidence>
<protein>
    <submittedName>
        <fullName evidence="4">tRNA (N6-threonylcarbamoyladenosine(37)-N6)-methyltransferase TrmO</fullName>
    </submittedName>
</protein>
<evidence type="ECO:0000256" key="1">
    <source>
        <dbReference type="ARBA" id="ARBA00022691"/>
    </source>
</evidence>
<comment type="similarity">
    <text evidence="2">Belongs to the tRNA methyltransferase O family.</text>
</comment>
<dbReference type="GO" id="GO:0032259">
    <property type="term" value="P:methylation"/>
    <property type="evidence" value="ECO:0007669"/>
    <property type="project" value="UniProtKB-KW"/>
</dbReference>
<dbReference type="InterPro" id="IPR023368">
    <property type="entry name" value="UPF0066_cons_site"/>
</dbReference>
<organism evidence="4 5">
    <name type="scientific">Neoaquamicrobium microcysteis</name>
    <dbReference type="NCBI Taxonomy" id="2682781"/>
    <lineage>
        <taxon>Bacteria</taxon>
        <taxon>Pseudomonadati</taxon>
        <taxon>Pseudomonadota</taxon>
        <taxon>Alphaproteobacteria</taxon>
        <taxon>Hyphomicrobiales</taxon>
        <taxon>Phyllobacteriaceae</taxon>
        <taxon>Neoaquamicrobium</taxon>
    </lineage>
</organism>
<dbReference type="AlphaFoldDB" id="A0A5D4GWG3"/>
<dbReference type="PROSITE" id="PS51668">
    <property type="entry name" value="TSAA_2"/>
    <property type="match status" value="1"/>
</dbReference>
<dbReference type="Proteomes" id="UP000323258">
    <property type="component" value="Unassembled WGS sequence"/>
</dbReference>
<dbReference type="InterPro" id="IPR040372">
    <property type="entry name" value="YaeB-like"/>
</dbReference>
<reference evidence="4 5" key="1">
    <citation type="submission" date="2019-08" db="EMBL/GenBank/DDBJ databases">
        <authorList>
            <person name="Seo Y.L."/>
        </authorList>
    </citation>
    <scope>NUCLEOTIDE SEQUENCE [LARGE SCALE GENOMIC DNA]</scope>
    <source>
        <strain evidence="4 5">MaA-C15</strain>
    </source>
</reference>
<dbReference type="Pfam" id="PF01980">
    <property type="entry name" value="TrmO_N"/>
    <property type="match status" value="1"/>
</dbReference>
<evidence type="ECO:0000313" key="4">
    <source>
        <dbReference type="EMBL" id="TYR32352.1"/>
    </source>
</evidence>
<evidence type="ECO:0000259" key="3">
    <source>
        <dbReference type="PROSITE" id="PS51668"/>
    </source>
</evidence>
<dbReference type="OrthoDB" id="9804309at2"/>
<gene>
    <name evidence="4" type="primary">tsaA</name>
    <name evidence="4" type="ORF">FY036_11115</name>
</gene>
<dbReference type="PROSITE" id="PS01318">
    <property type="entry name" value="TSAA_1"/>
    <property type="match status" value="1"/>
</dbReference>